<name>A0A8S5V8F7_9CAUD</name>
<reference evidence="1" key="1">
    <citation type="journal article" date="2021" name="Proc. Natl. Acad. Sci. U.S.A.">
        <title>A Catalog of Tens of Thousands of Viruses from Human Metagenomes Reveals Hidden Associations with Chronic Diseases.</title>
        <authorList>
            <person name="Tisza M.J."/>
            <person name="Buck C.B."/>
        </authorList>
    </citation>
    <scope>NUCLEOTIDE SEQUENCE</scope>
    <source>
        <strain evidence="1">CtBZY1</strain>
    </source>
</reference>
<protein>
    <submittedName>
        <fullName evidence="1">Uncharacterized protein</fullName>
    </submittedName>
</protein>
<proteinExistence type="predicted"/>
<sequence>MLKCARKKNAERKERDSLSFLSRLSTETLKRIAFGNMTAEELEEVIESVNSVENENNNGD</sequence>
<organism evidence="1">
    <name type="scientific">Myoviridae sp. ctBZY1</name>
    <dbReference type="NCBI Taxonomy" id="2825046"/>
    <lineage>
        <taxon>Viruses</taxon>
        <taxon>Duplodnaviria</taxon>
        <taxon>Heunggongvirae</taxon>
        <taxon>Uroviricota</taxon>
        <taxon>Caudoviricetes</taxon>
    </lineage>
</organism>
<dbReference type="EMBL" id="BK016221">
    <property type="protein sequence ID" value="DAG03004.1"/>
    <property type="molecule type" value="Genomic_DNA"/>
</dbReference>
<evidence type="ECO:0000313" key="1">
    <source>
        <dbReference type="EMBL" id="DAG03004.1"/>
    </source>
</evidence>
<accession>A0A8S5V8F7</accession>